<dbReference type="InterPro" id="IPR051270">
    <property type="entry name" value="Tyrosine-tRNA_ligase_regulator"/>
</dbReference>
<feature type="region of interest" description="Disordered" evidence="4">
    <location>
        <begin position="20"/>
        <end position="71"/>
    </location>
</feature>
<dbReference type="SUPFAM" id="SSF50249">
    <property type="entry name" value="Nucleic acid-binding proteins"/>
    <property type="match status" value="1"/>
</dbReference>
<evidence type="ECO:0000313" key="7">
    <source>
        <dbReference type="Proteomes" id="UP001530315"/>
    </source>
</evidence>
<protein>
    <recommendedName>
        <fullName evidence="5">tRNA-binding domain-containing protein</fullName>
    </recommendedName>
</protein>
<gene>
    <name evidence="6" type="ORF">ACHAW5_004209</name>
</gene>
<evidence type="ECO:0000256" key="3">
    <source>
        <dbReference type="PROSITE-ProRule" id="PRU00209"/>
    </source>
</evidence>
<organism evidence="6 7">
    <name type="scientific">Stephanodiscus triporus</name>
    <dbReference type="NCBI Taxonomy" id="2934178"/>
    <lineage>
        <taxon>Eukaryota</taxon>
        <taxon>Sar</taxon>
        <taxon>Stramenopiles</taxon>
        <taxon>Ochrophyta</taxon>
        <taxon>Bacillariophyta</taxon>
        <taxon>Coscinodiscophyceae</taxon>
        <taxon>Thalassiosirophycidae</taxon>
        <taxon>Stephanodiscales</taxon>
        <taxon>Stephanodiscaceae</taxon>
        <taxon>Stephanodiscus</taxon>
    </lineage>
</organism>
<feature type="domain" description="TRNA-binding" evidence="5">
    <location>
        <begin position="75"/>
        <end position="182"/>
    </location>
</feature>
<keyword evidence="1 3" id="KW-0820">tRNA-binding</keyword>
<dbReference type="AlphaFoldDB" id="A0ABD3PS90"/>
<evidence type="ECO:0000259" key="5">
    <source>
        <dbReference type="PROSITE" id="PS50886"/>
    </source>
</evidence>
<evidence type="ECO:0000256" key="2">
    <source>
        <dbReference type="ARBA" id="ARBA00022884"/>
    </source>
</evidence>
<comment type="caution">
    <text evidence="6">The sequence shown here is derived from an EMBL/GenBank/DDBJ whole genome shotgun (WGS) entry which is preliminary data.</text>
</comment>
<dbReference type="Pfam" id="PF01588">
    <property type="entry name" value="tRNA_bind"/>
    <property type="match status" value="1"/>
</dbReference>
<evidence type="ECO:0000256" key="4">
    <source>
        <dbReference type="SAM" id="MobiDB-lite"/>
    </source>
</evidence>
<name>A0ABD3PS90_9STRA</name>
<dbReference type="InterPro" id="IPR012340">
    <property type="entry name" value="NA-bd_OB-fold"/>
</dbReference>
<dbReference type="EMBL" id="JALLAZ020000628">
    <property type="protein sequence ID" value="KAL3790642.1"/>
    <property type="molecule type" value="Genomic_DNA"/>
</dbReference>
<dbReference type="PROSITE" id="PS50886">
    <property type="entry name" value="TRBD"/>
    <property type="match status" value="1"/>
</dbReference>
<keyword evidence="7" id="KW-1185">Reference proteome</keyword>
<dbReference type="CDD" id="cd02799">
    <property type="entry name" value="tRNA_bind_EMAP-II_like"/>
    <property type="match status" value="1"/>
</dbReference>
<feature type="compositionally biased region" description="Basic and acidic residues" evidence="4">
    <location>
        <begin position="50"/>
        <end position="60"/>
    </location>
</feature>
<dbReference type="PANTHER" id="PTHR11586:SF33">
    <property type="entry name" value="AMINOACYL TRNA SYNTHASE COMPLEX-INTERACTING MULTIFUNCTIONAL PROTEIN 1"/>
    <property type="match status" value="1"/>
</dbReference>
<dbReference type="FunFam" id="2.40.50.140:FF:000225">
    <property type="entry name" value="tyrosine--tRNA ligase, cytoplasmic"/>
    <property type="match status" value="1"/>
</dbReference>
<dbReference type="InterPro" id="IPR002547">
    <property type="entry name" value="tRNA-bd_dom"/>
</dbReference>
<evidence type="ECO:0000256" key="1">
    <source>
        <dbReference type="ARBA" id="ARBA00022555"/>
    </source>
</evidence>
<feature type="compositionally biased region" description="Basic and acidic residues" evidence="4">
    <location>
        <begin position="28"/>
        <end position="43"/>
    </location>
</feature>
<keyword evidence="2 3" id="KW-0694">RNA-binding</keyword>
<reference evidence="6 7" key="1">
    <citation type="submission" date="2024-10" db="EMBL/GenBank/DDBJ databases">
        <title>Updated reference genomes for cyclostephanoid diatoms.</title>
        <authorList>
            <person name="Roberts W.R."/>
            <person name="Alverson A.J."/>
        </authorList>
    </citation>
    <scope>NUCLEOTIDE SEQUENCE [LARGE SCALE GENOMIC DNA]</scope>
    <source>
        <strain evidence="6 7">AJA276-08</strain>
    </source>
</reference>
<sequence length="243" mass="26363">MSAIELLEDLIADLEGKLNLAPGEDPVIDDKGKEDKTMCENRKQQNSKKQNQEPSKENNSNKKAPASSADPSLPDICKLEFKVGLITKVWIHPDAEKLYCEEIDCGEEGGARQIASGLRKHYKEEEMLGKRVLVVANLKAKNLVGFKSHGMVLCATQCSEDGSETVEFIEPPDGAPLGEVVTFEGLPAPSPMSASQVEKYKIFAACMDGMTTNDDCVGTWNGHAFMTTAGPCRGRTVKGGAMR</sequence>
<proteinExistence type="predicted"/>
<accession>A0ABD3PS90</accession>
<dbReference type="GO" id="GO:0000049">
    <property type="term" value="F:tRNA binding"/>
    <property type="evidence" value="ECO:0007669"/>
    <property type="project" value="UniProtKB-UniRule"/>
</dbReference>
<dbReference type="Proteomes" id="UP001530315">
    <property type="component" value="Unassembled WGS sequence"/>
</dbReference>
<dbReference type="Gene3D" id="2.40.50.140">
    <property type="entry name" value="Nucleic acid-binding proteins"/>
    <property type="match status" value="1"/>
</dbReference>
<evidence type="ECO:0000313" key="6">
    <source>
        <dbReference type="EMBL" id="KAL3790642.1"/>
    </source>
</evidence>
<dbReference type="PANTHER" id="PTHR11586">
    <property type="entry name" value="TRNA-AMINOACYLATION COFACTOR ARC1 FAMILY MEMBER"/>
    <property type="match status" value="1"/>
</dbReference>